<evidence type="ECO:0000313" key="2">
    <source>
        <dbReference type="Proteomes" id="UP000617402"/>
    </source>
</evidence>
<comment type="caution">
    <text evidence="1">The sequence shown here is derived from an EMBL/GenBank/DDBJ whole genome shotgun (WGS) entry which is preliminary data.</text>
</comment>
<dbReference type="EMBL" id="JACVHF010000062">
    <property type="protein sequence ID" value="MBC9786655.1"/>
    <property type="molecule type" value="Genomic_DNA"/>
</dbReference>
<reference evidence="1 2" key="1">
    <citation type="submission" date="2020-07" db="EMBL/GenBank/DDBJ databases">
        <title>Draft whole-genome sequence of Heliobacterium chlorum DSM 3682, type strain.</title>
        <authorList>
            <person name="Kyndt J.A."/>
            <person name="Meyer T.E."/>
            <person name="Imhoff J.F."/>
        </authorList>
    </citation>
    <scope>NUCLEOTIDE SEQUENCE [LARGE SCALE GENOMIC DNA]</scope>
    <source>
        <strain evidence="1 2">DSM 3682</strain>
    </source>
</reference>
<gene>
    <name evidence="1" type="ORF">H1S01_19630</name>
</gene>
<organism evidence="1 2">
    <name type="scientific">Heliobacterium chlorum</name>
    <dbReference type="NCBI Taxonomy" id="2698"/>
    <lineage>
        <taxon>Bacteria</taxon>
        <taxon>Bacillati</taxon>
        <taxon>Bacillota</taxon>
        <taxon>Clostridia</taxon>
        <taxon>Eubacteriales</taxon>
        <taxon>Heliobacteriaceae</taxon>
        <taxon>Heliobacterium</taxon>
    </lineage>
</organism>
<dbReference type="Proteomes" id="UP000617402">
    <property type="component" value="Unassembled WGS sequence"/>
</dbReference>
<keyword evidence="2" id="KW-1185">Reference proteome</keyword>
<sequence length="130" mass="14793">MVLINQIKNVKDSVIITGSDNDIKLMKTAVSYNTDKEIDLIELINIISALQKRMPNLPDDYEVIRDQKLIPILSEVKYEAKNMLDTSDKNTNIILSKIKDFYEVAKTIKDFSTLVSPLMDLLTNLTGINF</sequence>
<protein>
    <submittedName>
        <fullName evidence="1">Uncharacterized protein</fullName>
    </submittedName>
</protein>
<proteinExistence type="predicted"/>
<dbReference type="RefSeq" id="WP_188042075.1">
    <property type="nucleotide sequence ID" value="NZ_JACVHF010000062.1"/>
</dbReference>
<accession>A0ABR7T988</accession>
<evidence type="ECO:0000313" key="1">
    <source>
        <dbReference type="EMBL" id="MBC9786655.1"/>
    </source>
</evidence>
<name>A0ABR7T988_HELCL</name>